<dbReference type="PANTHER" id="PTHR12011">
    <property type="entry name" value="ADHESION G-PROTEIN COUPLED RECEPTOR"/>
    <property type="match status" value="1"/>
</dbReference>
<feature type="domain" description="G-protein coupled receptors family 3 profile" evidence="22">
    <location>
        <begin position="1471"/>
        <end position="1543"/>
    </location>
</feature>
<evidence type="ECO:0000256" key="14">
    <source>
        <dbReference type="ARBA" id="ARBA00023180"/>
    </source>
</evidence>
<feature type="domain" description="GAIN-B" evidence="21">
    <location>
        <begin position="345"/>
        <end position="491"/>
    </location>
</feature>
<keyword evidence="6 19" id="KW-0732">Signal</keyword>
<dbReference type="InterPro" id="IPR001881">
    <property type="entry name" value="EGF-like_Ca-bd_dom"/>
</dbReference>
<evidence type="ECO:0000256" key="19">
    <source>
        <dbReference type="SAM" id="SignalP"/>
    </source>
</evidence>
<dbReference type="PROSITE" id="PS50221">
    <property type="entry name" value="GAIN_B"/>
    <property type="match status" value="2"/>
</dbReference>
<keyword evidence="11 18" id="KW-0472">Membrane</keyword>
<evidence type="ECO:0000259" key="23">
    <source>
        <dbReference type="PROSITE" id="PS50261"/>
    </source>
</evidence>
<evidence type="ECO:0000256" key="10">
    <source>
        <dbReference type="ARBA" id="ARBA00023040"/>
    </source>
</evidence>
<dbReference type="InterPro" id="IPR018097">
    <property type="entry name" value="EGF_Ca-bd_CS"/>
</dbReference>
<keyword evidence="5 18" id="KW-0812">Transmembrane</keyword>
<feature type="transmembrane region" description="Helical" evidence="18">
    <location>
        <begin position="1488"/>
        <end position="1513"/>
    </location>
</feature>
<feature type="transmembrane region" description="Helical" evidence="18">
    <location>
        <begin position="533"/>
        <end position="550"/>
    </location>
</feature>
<dbReference type="PANTHER" id="PTHR12011:SF433">
    <property type="entry name" value="ADHESION G PROTEIN-COUPLED RECEPTOR E1-LIKE-RELATED"/>
    <property type="match status" value="1"/>
</dbReference>
<dbReference type="Pfam" id="PF00003">
    <property type="entry name" value="7tm_3"/>
    <property type="match status" value="1"/>
</dbReference>
<evidence type="ECO:0000256" key="15">
    <source>
        <dbReference type="ARBA" id="ARBA00023224"/>
    </source>
</evidence>
<comment type="subcellular location">
    <subcellularLocation>
        <location evidence="1">Cell membrane</location>
        <topology evidence="1">Multi-pass membrane protein</topology>
    </subcellularLocation>
</comment>
<evidence type="ECO:0000256" key="4">
    <source>
        <dbReference type="ARBA" id="ARBA00022536"/>
    </source>
</evidence>
<feature type="transmembrane region" description="Helical" evidence="18">
    <location>
        <begin position="1252"/>
        <end position="1276"/>
    </location>
</feature>
<comment type="caution">
    <text evidence="16">Lacks conserved residue(s) required for the propagation of feature annotation.</text>
</comment>
<evidence type="ECO:0000256" key="9">
    <source>
        <dbReference type="ARBA" id="ARBA00022989"/>
    </source>
</evidence>
<dbReference type="GO" id="GO:0007189">
    <property type="term" value="P:adenylate cyclase-activating G protein-coupled receptor signaling pathway"/>
    <property type="evidence" value="ECO:0007669"/>
    <property type="project" value="TreeGrafter"/>
</dbReference>
<feature type="region of interest" description="Disordered" evidence="17">
    <location>
        <begin position="861"/>
        <end position="885"/>
    </location>
</feature>
<dbReference type="InterPro" id="IPR009078">
    <property type="entry name" value="Ferritin-like_SF"/>
</dbReference>
<feature type="domain" description="GAIN-B" evidence="21">
    <location>
        <begin position="978"/>
        <end position="1164"/>
    </location>
</feature>
<feature type="transmembrane region" description="Helical" evidence="18">
    <location>
        <begin position="562"/>
        <end position="586"/>
    </location>
</feature>
<dbReference type="Gene3D" id="2.60.220.50">
    <property type="match status" value="2"/>
</dbReference>
<feature type="chain" id="PRO_5032681958" description="Adhesion G protein-coupled receptor E3" evidence="19">
    <location>
        <begin position="27"/>
        <end position="1564"/>
    </location>
</feature>
<feature type="domain" description="EGF-like" evidence="20">
    <location>
        <begin position="30"/>
        <end position="67"/>
    </location>
</feature>
<feature type="transmembrane region" description="Helical" evidence="18">
    <location>
        <begin position="498"/>
        <end position="521"/>
    </location>
</feature>
<dbReference type="SUPFAM" id="SSF57184">
    <property type="entry name" value="Growth factor receptor domain"/>
    <property type="match status" value="1"/>
</dbReference>
<accession>A0A836D1Q2</accession>
<dbReference type="InterPro" id="IPR012347">
    <property type="entry name" value="Ferritin-like"/>
</dbReference>
<feature type="transmembrane region" description="Helical" evidence="18">
    <location>
        <begin position="1380"/>
        <end position="1400"/>
    </location>
</feature>
<keyword evidence="7" id="KW-0677">Repeat</keyword>
<dbReference type="SUPFAM" id="SSF57196">
    <property type="entry name" value="EGF/Laminin"/>
    <property type="match status" value="2"/>
</dbReference>
<dbReference type="InterPro" id="IPR000152">
    <property type="entry name" value="EGF-type_Asp/Asn_hydroxyl_site"/>
</dbReference>
<comment type="caution">
    <text evidence="24">The sequence shown here is derived from an EMBL/GenBank/DDBJ whole genome shotgun (WGS) entry which is preliminary data.</text>
</comment>
<evidence type="ECO:0000256" key="18">
    <source>
        <dbReference type="SAM" id="Phobius"/>
    </source>
</evidence>
<evidence type="ECO:0000256" key="11">
    <source>
        <dbReference type="ARBA" id="ARBA00023136"/>
    </source>
</evidence>
<feature type="domain" description="G-protein coupled receptors family 2 profile 2" evidence="23">
    <location>
        <begin position="1186"/>
        <end position="1436"/>
    </location>
</feature>
<feature type="transmembrane region" description="Helical" evidence="18">
    <location>
        <begin position="1525"/>
        <end position="1547"/>
    </location>
</feature>
<dbReference type="FunFam" id="2.10.25.10:FF:000038">
    <property type="entry name" value="Fibrillin 2"/>
    <property type="match status" value="4"/>
</dbReference>
<dbReference type="InterPro" id="IPR017978">
    <property type="entry name" value="GPCR_3_C"/>
</dbReference>
<feature type="domain" description="EGF-like" evidence="20">
    <location>
        <begin position="177"/>
        <end position="214"/>
    </location>
</feature>
<comment type="similarity">
    <text evidence="2">Belongs to the G-protein coupled receptor 2 family. Adhesion G-protein coupled receptor (ADGR) subfamily.</text>
</comment>
<dbReference type="InterPro" id="IPR000203">
    <property type="entry name" value="GPS"/>
</dbReference>
<feature type="transmembrane region" description="Helical" evidence="18">
    <location>
        <begin position="1335"/>
        <end position="1360"/>
    </location>
</feature>
<dbReference type="PROSITE" id="PS50026">
    <property type="entry name" value="EGF_3"/>
    <property type="match status" value="5"/>
</dbReference>
<feature type="transmembrane region" description="Helical" evidence="18">
    <location>
        <begin position="645"/>
        <end position="670"/>
    </location>
</feature>
<keyword evidence="4 16" id="KW-0245">EGF-like domain</keyword>
<keyword evidence="14" id="KW-0325">Glycoprotein</keyword>
<feature type="transmembrane region" description="Helical" evidence="18">
    <location>
        <begin position="1188"/>
        <end position="1211"/>
    </location>
</feature>
<evidence type="ECO:0000313" key="25">
    <source>
        <dbReference type="Proteomes" id="UP000664991"/>
    </source>
</evidence>
<evidence type="ECO:0000256" key="8">
    <source>
        <dbReference type="ARBA" id="ARBA00022837"/>
    </source>
</evidence>
<dbReference type="PROSITE" id="PS50261">
    <property type="entry name" value="G_PROTEIN_RECEP_F2_4"/>
    <property type="match status" value="2"/>
</dbReference>
<evidence type="ECO:0000256" key="17">
    <source>
        <dbReference type="SAM" id="MobiDB-lite"/>
    </source>
</evidence>
<proteinExistence type="inferred from homology"/>
<dbReference type="PROSITE" id="PS01187">
    <property type="entry name" value="EGF_CA"/>
    <property type="match status" value="2"/>
</dbReference>
<dbReference type="InterPro" id="IPR046338">
    <property type="entry name" value="GAIN_dom_sf"/>
</dbReference>
<dbReference type="InterPro" id="IPR009030">
    <property type="entry name" value="Growth_fac_rcpt_cys_sf"/>
</dbReference>
<evidence type="ECO:0000256" key="5">
    <source>
        <dbReference type="ARBA" id="ARBA00022692"/>
    </source>
</evidence>
<name>A0A836D1Q2_SHEEP</name>
<evidence type="ECO:0000259" key="20">
    <source>
        <dbReference type="PROSITE" id="PS50026"/>
    </source>
</evidence>
<feature type="transmembrane region" description="Helical" evidence="18">
    <location>
        <begin position="1223"/>
        <end position="1240"/>
    </location>
</feature>
<organism evidence="24 25">
    <name type="scientific">Ovis aries</name>
    <name type="common">Sheep</name>
    <dbReference type="NCBI Taxonomy" id="9940"/>
    <lineage>
        <taxon>Eukaryota</taxon>
        <taxon>Metazoa</taxon>
        <taxon>Chordata</taxon>
        <taxon>Craniata</taxon>
        <taxon>Vertebrata</taxon>
        <taxon>Euteleostomi</taxon>
        <taxon>Mammalia</taxon>
        <taxon>Eutheria</taxon>
        <taxon>Laurasiatheria</taxon>
        <taxon>Artiodactyla</taxon>
        <taxon>Ruminantia</taxon>
        <taxon>Pecora</taxon>
        <taxon>Bovidae</taxon>
        <taxon>Caprinae</taxon>
        <taxon>Ovis</taxon>
    </lineage>
</organism>
<keyword evidence="13" id="KW-0675">Receptor</keyword>
<dbReference type="InterPro" id="IPR000832">
    <property type="entry name" value="GPCR_2_secretin-like"/>
</dbReference>
<dbReference type="SUPFAM" id="SSF47240">
    <property type="entry name" value="Ferritin-like"/>
    <property type="match status" value="1"/>
</dbReference>
<evidence type="ECO:0000256" key="12">
    <source>
        <dbReference type="ARBA" id="ARBA00023157"/>
    </source>
</evidence>
<keyword evidence="3" id="KW-1003">Cell membrane</keyword>
<feature type="compositionally biased region" description="Basic and acidic residues" evidence="17">
    <location>
        <begin position="868"/>
        <end position="882"/>
    </location>
</feature>
<feature type="transmembrane region" description="Helical" evidence="18">
    <location>
        <begin position="606"/>
        <end position="625"/>
    </location>
</feature>
<feature type="domain" description="G-protein coupled receptors family 2 profile 2" evidence="23">
    <location>
        <begin position="496"/>
        <end position="746"/>
    </location>
</feature>
<evidence type="ECO:0000256" key="7">
    <source>
        <dbReference type="ARBA" id="ARBA00022737"/>
    </source>
</evidence>
<keyword evidence="12" id="KW-1015">Disulfide bond</keyword>
<gene>
    <name evidence="24" type="ORF">JEQ12_016406</name>
</gene>
<keyword evidence="8" id="KW-0106">Calcium</keyword>
<dbReference type="GO" id="GO:0007166">
    <property type="term" value="P:cell surface receptor signaling pathway"/>
    <property type="evidence" value="ECO:0007669"/>
    <property type="project" value="InterPro"/>
</dbReference>
<sequence>MARSIFLPLSGLSCLIFFLNIPKASFQVTDVNECLDTQACPSKATCTDTVGSYFCTCKSGYESSNGKRHFNDPGVTCIDKNECLNSTACPLTATCKNTRGSYLCVCNPGFETPDGGTQFIGSRGTCIDKNECLNSTACPLTATCKNTRGSYLCVCNPGFETPDRRAQFTGSRGTCIDKNECLNPALCSPTARCKNTRGSYLCVCNPGFETPDGGTQFTDSGGTCIRINPRSPIPTQVTFSEDYKQQGTTKDPNTPVSMVTKGVPEDNNVTLVLQEIADSFGNFSNITTKPSQEHKEETARFATQYLDRVQSAAYEAALNRPTGGTLRRESQFMVIEALTIKNGCKTENEIVKLQIEKETMDIDCTVVTGGGTGGAVVFISYKSFGSILDGSFVSKENLTLDEKLDHFQLNSKVISGTTGCKKNCSLAKPVNFTFHHIQMIGESKKSLCVYWDELVWSNEGCHVTFSDGARTVCSCSHLSTFAVLMASVELKEDPVLTMITYVGLSLSLLCLFLAALTFLLCRSIQNTSTSLHLQLSICLFLAYLLFLTGIKQTEPKVLCKVIAGVLHYLYLAAFTWMFLEGLHLFLTVRNLRVANYTSAGRFKKRFMYPVGYGVPAVIVTVSAAINPQGYGTTKHCWINIEKGFIFSFLGPISAVILINLIFYSITLWILRDRLSSLNKDVSKIQNTRMLTFKAIAQLFLLGCSWCLGFFLAELIKEPLRTIIAYAFTITNVLQGVYIFLVHCLLNQQVRDEYVKWLRRMNKKTESDSYILSSSTSQTHMRHVDLNSGLSCLIFFLNIPNSSFQGVNECLNTQACPSKAICTGTVESYFCICKSGFESSNGKTYFNGPGVKCVGINPSSPTPTQVTFSEDHKQQDTTKDPNNNKRINSVSMVTKGVPEDNNVTLVLQEIADSFGNFSNISSRSSQRRKEEIACLATRYLHRVQSAAYEAALNRPTGGTLRRESQFMVIEVLTIKNSCETENEIVKLQTEKEAMDIDCSVVTGGGTGGAVVFISYKSFGSILDGSFVSKENLTLDEKLDHFQLNSKVISGTTGCKKNCSLAKSVNFTFHHIQNYSTEVEAAVNRLVNMQLRASYTYLSLGFCFNRDDVALEGMIEESKKSLCVYWDELAWSNEGCHVTFSDGARTVCSCSHLSTFAVLMASVKLKRSPAVGSRARGLRQLQQEDPVLTMITYVGLSLSLLCLFLAALTFLLCRSIQNTSTSLHLQLSICLFLAYLLFLTGIKRTEPKVLCKVIAGVLHYLYLAAFTWMFLEGLHLFLTVRNLKVANYTSAGRFKKRFMYPVGYGVPAVIVTVSAAINPQGYSTTNHCWINLENGFILSFLGPVSAVILINLIFYSITLWILRDRLSSLNKDVSKIQNTRMLTFKAIAQLFLLGCSWCLGFFLAELIKEPLRSILAYAFTITNVLQGVYIFLVHCLLNQQVREDYVKWLRSMSKKTESDSYILSSSTIQTHVMDTHYEPKELLIMSNKGLVTAFYCVLGYLGSLALGTLSLAFLARNLPDTFSEAKFPTFRMVVLLSVWDTFLPVSATAPRARVSVYNRTVIKTYT</sequence>
<dbReference type="InterPro" id="IPR017981">
    <property type="entry name" value="GPCR_2-like_7TM"/>
</dbReference>
<dbReference type="GO" id="GO:0005886">
    <property type="term" value="C:plasma membrane"/>
    <property type="evidence" value="ECO:0007669"/>
    <property type="project" value="UniProtKB-SubCell"/>
</dbReference>
<protein>
    <recommendedName>
        <fullName evidence="26">Adhesion G protein-coupled receptor E3</fullName>
    </recommendedName>
</protein>
<dbReference type="FunFam" id="2.60.220.50:FF:000022">
    <property type="entry name" value="Adhesion G protein-coupled receptor E3"/>
    <property type="match status" value="1"/>
</dbReference>
<dbReference type="PROSITE" id="PS00010">
    <property type="entry name" value="ASX_HYDROXYL"/>
    <property type="match status" value="4"/>
</dbReference>
<evidence type="ECO:0000259" key="21">
    <source>
        <dbReference type="PROSITE" id="PS50221"/>
    </source>
</evidence>
<dbReference type="Pfam" id="PF07645">
    <property type="entry name" value="EGF_CA"/>
    <property type="match status" value="5"/>
</dbReference>
<evidence type="ECO:0000256" key="3">
    <source>
        <dbReference type="ARBA" id="ARBA00022475"/>
    </source>
</evidence>
<dbReference type="GO" id="GO:0004930">
    <property type="term" value="F:G protein-coupled receptor activity"/>
    <property type="evidence" value="ECO:0007669"/>
    <property type="project" value="UniProtKB-KW"/>
</dbReference>
<dbReference type="InterPro" id="IPR000742">
    <property type="entry name" value="EGF"/>
</dbReference>
<dbReference type="InterPro" id="IPR049883">
    <property type="entry name" value="NOTCH1_EGF-like"/>
</dbReference>
<dbReference type="Gene3D" id="2.10.25.10">
    <property type="entry name" value="Laminin"/>
    <property type="match status" value="5"/>
</dbReference>
<feature type="domain" description="EGF-like" evidence="20">
    <location>
        <begin position="128"/>
        <end position="167"/>
    </location>
</feature>
<dbReference type="SMART" id="SM00303">
    <property type="entry name" value="GPS"/>
    <property type="match status" value="2"/>
</dbReference>
<dbReference type="InterPro" id="IPR001740">
    <property type="entry name" value="GPCR_2_EMR1-like_rcpt"/>
</dbReference>
<dbReference type="GO" id="GO:0005509">
    <property type="term" value="F:calcium ion binding"/>
    <property type="evidence" value="ECO:0007669"/>
    <property type="project" value="InterPro"/>
</dbReference>
<evidence type="ECO:0000256" key="13">
    <source>
        <dbReference type="ARBA" id="ARBA00023170"/>
    </source>
</evidence>
<feature type="transmembrane region" description="Helical" evidence="18">
    <location>
        <begin position="1296"/>
        <end position="1315"/>
    </location>
</feature>
<feature type="domain" description="EGF-like" evidence="20">
    <location>
        <begin position="805"/>
        <end position="842"/>
    </location>
</feature>
<evidence type="ECO:0000256" key="1">
    <source>
        <dbReference type="ARBA" id="ARBA00004651"/>
    </source>
</evidence>
<evidence type="ECO:0000259" key="22">
    <source>
        <dbReference type="PROSITE" id="PS50259"/>
    </source>
</evidence>
<dbReference type="EMBL" id="JAEMGP010000005">
    <property type="protein sequence ID" value="KAG5208841.1"/>
    <property type="molecule type" value="Genomic_DNA"/>
</dbReference>
<keyword evidence="9 18" id="KW-1133">Transmembrane helix</keyword>
<dbReference type="CDD" id="cd00054">
    <property type="entry name" value="EGF_CA"/>
    <property type="match status" value="5"/>
</dbReference>
<feature type="signal peptide" evidence="19">
    <location>
        <begin position="1"/>
        <end position="26"/>
    </location>
</feature>
<dbReference type="SMART" id="SM00179">
    <property type="entry name" value="EGF_CA"/>
    <property type="match status" value="5"/>
</dbReference>
<dbReference type="Proteomes" id="UP000664991">
    <property type="component" value="Unassembled WGS sequence"/>
</dbReference>
<feature type="transmembrane region" description="Helical" evidence="18">
    <location>
        <begin position="690"/>
        <end position="710"/>
    </location>
</feature>
<dbReference type="InterPro" id="IPR057244">
    <property type="entry name" value="GAIN_B"/>
</dbReference>
<keyword evidence="10" id="KW-0297">G-protein coupled receptor</keyword>
<dbReference type="Pfam" id="PF00002">
    <property type="entry name" value="7tm_2"/>
    <property type="match status" value="2"/>
</dbReference>
<feature type="transmembrane region" description="Helical" evidence="18">
    <location>
        <begin position="1412"/>
        <end position="1435"/>
    </location>
</feature>
<evidence type="ECO:0000313" key="24">
    <source>
        <dbReference type="EMBL" id="KAG5208841.1"/>
    </source>
</evidence>
<keyword evidence="15" id="KW-0807">Transducer</keyword>
<feature type="domain" description="EGF-like" evidence="20">
    <location>
        <begin position="79"/>
        <end position="116"/>
    </location>
</feature>
<evidence type="ECO:0000256" key="16">
    <source>
        <dbReference type="PROSITE-ProRule" id="PRU00076"/>
    </source>
</evidence>
<dbReference type="Pfam" id="PF01825">
    <property type="entry name" value="GPS"/>
    <property type="match status" value="2"/>
</dbReference>
<dbReference type="Gene3D" id="1.20.1070.10">
    <property type="entry name" value="Rhodopsin 7-helix transmembrane proteins"/>
    <property type="match status" value="2"/>
</dbReference>
<dbReference type="SMART" id="SM00181">
    <property type="entry name" value="EGF"/>
    <property type="match status" value="5"/>
</dbReference>
<dbReference type="PROSITE" id="PS50259">
    <property type="entry name" value="G_PROTEIN_RECEP_F3_4"/>
    <property type="match status" value="1"/>
</dbReference>
<evidence type="ECO:0000256" key="2">
    <source>
        <dbReference type="ARBA" id="ARBA00007343"/>
    </source>
</evidence>
<reference evidence="24 25" key="1">
    <citation type="submission" date="2020-12" db="EMBL/GenBank/DDBJ databases">
        <title>De novo assembly of Tibetan sheep genome.</title>
        <authorList>
            <person name="Li X."/>
        </authorList>
    </citation>
    <scope>NUCLEOTIDE SEQUENCE [LARGE SCALE GENOMIC DNA]</scope>
    <source>
        <tissue evidence="24">Heart</tissue>
    </source>
</reference>
<dbReference type="PRINTS" id="PR00249">
    <property type="entry name" value="GPCRSECRETIN"/>
</dbReference>
<dbReference type="FunFam" id="1.20.1070.10:FF:000054">
    <property type="entry name" value="Adhesion G protein-coupled receptor E3"/>
    <property type="match status" value="2"/>
</dbReference>
<dbReference type="PRINTS" id="PR01128">
    <property type="entry name" value="EMR1HORMONER"/>
</dbReference>
<evidence type="ECO:0008006" key="26">
    <source>
        <dbReference type="Google" id="ProtNLM"/>
    </source>
</evidence>
<evidence type="ECO:0000256" key="6">
    <source>
        <dbReference type="ARBA" id="ARBA00022729"/>
    </source>
</evidence>
<dbReference type="Gene3D" id="1.20.1260.10">
    <property type="match status" value="1"/>
</dbReference>